<comment type="caution">
    <text evidence="5">The sequence shown here is derived from an EMBL/GenBank/DDBJ whole genome shotgun (WGS) entry which is preliminary data.</text>
</comment>
<evidence type="ECO:0000313" key="5">
    <source>
        <dbReference type="EMBL" id="MCB8876499.1"/>
    </source>
</evidence>
<dbReference type="SUPFAM" id="SSF53056">
    <property type="entry name" value="beta-carbonic anhydrase, cab"/>
    <property type="match status" value="1"/>
</dbReference>
<reference evidence="5" key="2">
    <citation type="submission" date="2021-01" db="EMBL/GenBank/DDBJ databases">
        <authorList>
            <person name="Mieszkin S."/>
            <person name="Pouder E."/>
            <person name="Alain K."/>
        </authorList>
    </citation>
    <scope>NUCLEOTIDE SEQUENCE</scope>
    <source>
        <strain evidence="5">HW T2.11</strain>
    </source>
</reference>
<keyword evidence="3 4" id="KW-0862">Zinc</keyword>
<dbReference type="Pfam" id="PF00484">
    <property type="entry name" value="Pro_CA"/>
    <property type="match status" value="1"/>
</dbReference>
<feature type="binding site" evidence="4">
    <location>
        <position position="40"/>
    </location>
    <ligand>
        <name>Zn(2+)</name>
        <dbReference type="ChEBI" id="CHEBI:29105"/>
    </ligand>
</feature>
<feature type="binding site" evidence="4">
    <location>
        <position position="102"/>
    </location>
    <ligand>
        <name>Zn(2+)</name>
        <dbReference type="ChEBI" id="CHEBI:29105"/>
    </ligand>
</feature>
<evidence type="ECO:0000256" key="2">
    <source>
        <dbReference type="ARBA" id="ARBA00022723"/>
    </source>
</evidence>
<sequence length="183" mass="19291">MTSDIISGLTCRNDDYVAEGFVAGLRMMPSRKTTILTCADPRVDPFDIFNLTPGEAAIIRNVGGRTDPGTLQTMALLRAVVRAMDGDMGPEWTFVVLHHTDCGIRHCMAQAPDLLAKHLGTTVAGLAEMAITDPYASVAMDVAALKRNPKKTGAWVAGLVYGVATGRVEVVVPPAPLDGSAAA</sequence>
<dbReference type="Gene3D" id="3.40.1050.10">
    <property type="entry name" value="Carbonic anhydrase"/>
    <property type="match status" value="1"/>
</dbReference>
<comment type="cofactor">
    <cofactor evidence="4">
        <name>Zn(2+)</name>
        <dbReference type="ChEBI" id="CHEBI:29105"/>
    </cofactor>
    <text evidence="4">Binds 1 zinc ion per subunit.</text>
</comment>
<dbReference type="InterPro" id="IPR001765">
    <property type="entry name" value="Carbonic_anhydrase"/>
</dbReference>
<dbReference type="PANTHER" id="PTHR43175">
    <property type="entry name" value="CARBONIC ANHYDRASE"/>
    <property type="match status" value="1"/>
</dbReference>
<comment type="similarity">
    <text evidence="1">Belongs to the beta-class carbonic anhydrase family.</text>
</comment>
<keyword evidence="6" id="KW-1185">Reference proteome</keyword>
<accession>A0A963YSY2</accession>
<feature type="binding site" evidence="4">
    <location>
        <position position="38"/>
    </location>
    <ligand>
        <name>Zn(2+)</name>
        <dbReference type="ChEBI" id="CHEBI:29105"/>
    </ligand>
</feature>
<dbReference type="GO" id="GO:0008270">
    <property type="term" value="F:zinc ion binding"/>
    <property type="evidence" value="ECO:0007669"/>
    <property type="project" value="InterPro"/>
</dbReference>
<keyword evidence="2 4" id="KW-0479">Metal-binding</keyword>
<evidence type="ECO:0000256" key="3">
    <source>
        <dbReference type="ARBA" id="ARBA00022833"/>
    </source>
</evidence>
<evidence type="ECO:0000256" key="4">
    <source>
        <dbReference type="PIRSR" id="PIRSR601765-1"/>
    </source>
</evidence>
<dbReference type="SMART" id="SM00947">
    <property type="entry name" value="Pro_CA"/>
    <property type="match status" value="1"/>
</dbReference>
<proteinExistence type="inferred from homology"/>
<protein>
    <submittedName>
        <fullName evidence="5">Carbonic anhydrase</fullName>
    </submittedName>
</protein>
<reference evidence="5" key="1">
    <citation type="journal article" date="2021" name="Microorganisms">
        <title>Acidisoma silvae sp. nov. and Acidisomacellulosilytica sp. nov., Two Acidophilic Bacteria Isolated from Decaying Wood, Hydrolyzing Cellulose and Producing Poly-3-hydroxybutyrate.</title>
        <authorList>
            <person name="Mieszkin S."/>
            <person name="Pouder E."/>
            <person name="Uroz S."/>
            <person name="Simon-Colin C."/>
            <person name="Alain K."/>
        </authorList>
    </citation>
    <scope>NUCLEOTIDE SEQUENCE</scope>
    <source>
        <strain evidence="5">HW T2.11</strain>
    </source>
</reference>
<evidence type="ECO:0000256" key="1">
    <source>
        <dbReference type="ARBA" id="ARBA00006217"/>
    </source>
</evidence>
<dbReference type="InterPro" id="IPR036874">
    <property type="entry name" value="Carbonic_anhydrase_sf"/>
</dbReference>
<dbReference type="RefSeq" id="WP_227322152.1">
    <property type="nucleotide sequence ID" value="NZ_JAESVB010000006.1"/>
</dbReference>
<dbReference type="Proteomes" id="UP000708298">
    <property type="component" value="Unassembled WGS sequence"/>
</dbReference>
<dbReference type="PANTHER" id="PTHR43175:SF3">
    <property type="entry name" value="CARBON DISULFIDE HYDROLASE"/>
    <property type="match status" value="1"/>
</dbReference>
<feature type="binding site" evidence="4">
    <location>
        <position position="99"/>
    </location>
    <ligand>
        <name>Zn(2+)</name>
        <dbReference type="ChEBI" id="CHEBI:29105"/>
    </ligand>
</feature>
<organism evidence="5 6">
    <name type="scientific">Acidisoma silvae</name>
    <dbReference type="NCBI Taxonomy" id="2802396"/>
    <lineage>
        <taxon>Bacteria</taxon>
        <taxon>Pseudomonadati</taxon>
        <taxon>Pseudomonadota</taxon>
        <taxon>Alphaproteobacteria</taxon>
        <taxon>Acetobacterales</taxon>
        <taxon>Acidocellaceae</taxon>
        <taxon>Acidisoma</taxon>
    </lineage>
</organism>
<dbReference type="AlphaFoldDB" id="A0A963YSY2"/>
<name>A0A963YSY2_9PROT</name>
<dbReference type="EMBL" id="JAESVB010000006">
    <property type="protein sequence ID" value="MCB8876499.1"/>
    <property type="molecule type" value="Genomic_DNA"/>
</dbReference>
<evidence type="ECO:0000313" key="6">
    <source>
        <dbReference type="Proteomes" id="UP000708298"/>
    </source>
</evidence>
<dbReference type="GO" id="GO:0004089">
    <property type="term" value="F:carbonate dehydratase activity"/>
    <property type="evidence" value="ECO:0007669"/>
    <property type="project" value="InterPro"/>
</dbReference>
<gene>
    <name evidence="5" type="ORF">ASILVAE211_15000</name>
</gene>